<name>A0A8J8NMA7_HALGN</name>
<dbReference type="AlphaFoldDB" id="A0A8J8NMA7"/>
<sequence>MLKKLFGSTTQGEQTGAQEKPEWLRRPRKHISVGNPSKKKKSKLLFSIKKVLRLNQPVVNSQTPLSISTNAEGLESPNYSSTSQSFNLDKSGFDQKANLGRGKTRQCASAALSYQATGVNAGRDQLGSGLSTSNLRTIVNTSIPISNPYPPQFTITMELIKFLDAKFRQGDSYNRVDFESETDIFLKQKLQEHLSYNICPNINQHQTISSLSDQSTDDGSTY</sequence>
<gene>
    <name evidence="2" type="ORF">FGO68_gene16371</name>
</gene>
<feature type="compositionally biased region" description="Polar residues" evidence="1">
    <location>
        <begin position="7"/>
        <end position="17"/>
    </location>
</feature>
<evidence type="ECO:0000313" key="2">
    <source>
        <dbReference type="EMBL" id="TNV76929.1"/>
    </source>
</evidence>
<evidence type="ECO:0000256" key="1">
    <source>
        <dbReference type="SAM" id="MobiDB-lite"/>
    </source>
</evidence>
<feature type="compositionally biased region" description="Basic residues" evidence="1">
    <location>
        <begin position="26"/>
        <end position="38"/>
    </location>
</feature>
<dbReference type="Proteomes" id="UP000785679">
    <property type="component" value="Unassembled WGS sequence"/>
</dbReference>
<proteinExistence type="predicted"/>
<evidence type="ECO:0000313" key="3">
    <source>
        <dbReference type="Proteomes" id="UP000785679"/>
    </source>
</evidence>
<feature type="region of interest" description="Disordered" evidence="1">
    <location>
        <begin position="1"/>
        <end position="38"/>
    </location>
</feature>
<accession>A0A8J8NMA7</accession>
<protein>
    <submittedName>
        <fullName evidence="2">Uncharacterized protein</fullName>
    </submittedName>
</protein>
<comment type="caution">
    <text evidence="2">The sequence shown here is derived from an EMBL/GenBank/DDBJ whole genome shotgun (WGS) entry which is preliminary data.</text>
</comment>
<dbReference type="EMBL" id="RRYP01012717">
    <property type="protein sequence ID" value="TNV76929.1"/>
    <property type="molecule type" value="Genomic_DNA"/>
</dbReference>
<organism evidence="2 3">
    <name type="scientific">Halteria grandinella</name>
    <dbReference type="NCBI Taxonomy" id="5974"/>
    <lineage>
        <taxon>Eukaryota</taxon>
        <taxon>Sar</taxon>
        <taxon>Alveolata</taxon>
        <taxon>Ciliophora</taxon>
        <taxon>Intramacronucleata</taxon>
        <taxon>Spirotrichea</taxon>
        <taxon>Stichotrichia</taxon>
        <taxon>Sporadotrichida</taxon>
        <taxon>Halteriidae</taxon>
        <taxon>Halteria</taxon>
    </lineage>
</organism>
<reference evidence="2" key="1">
    <citation type="submission" date="2019-06" db="EMBL/GenBank/DDBJ databases">
        <authorList>
            <person name="Zheng W."/>
        </authorList>
    </citation>
    <scope>NUCLEOTIDE SEQUENCE</scope>
    <source>
        <strain evidence="2">QDHG01</strain>
    </source>
</reference>
<keyword evidence="3" id="KW-1185">Reference proteome</keyword>